<evidence type="ECO:0000313" key="3">
    <source>
        <dbReference type="Proteomes" id="UP000542342"/>
    </source>
</evidence>
<accession>A0A7V9AAI9</accession>
<evidence type="ECO:0000313" key="2">
    <source>
        <dbReference type="EMBL" id="MBA2225171.1"/>
    </source>
</evidence>
<gene>
    <name evidence="2" type="ORF">H0921_03235</name>
</gene>
<evidence type="ECO:0000256" key="1">
    <source>
        <dbReference type="SAM" id="SignalP"/>
    </source>
</evidence>
<dbReference type="EMBL" id="JACEFB010000001">
    <property type="protein sequence ID" value="MBA2225171.1"/>
    <property type="molecule type" value="Genomic_DNA"/>
</dbReference>
<keyword evidence="1" id="KW-0732">Signal</keyword>
<name>A0A7V9AAI9_9BACT</name>
<reference evidence="2 3" key="1">
    <citation type="submission" date="2020-07" db="EMBL/GenBank/DDBJ databases">
        <title>Thermogemmata thermophila gen. nov., sp. nov., a novel moderate thermophilic planctomycete from a Kamchatka hot spring.</title>
        <authorList>
            <person name="Elcheninov A.G."/>
            <person name="Podosokorskaya O.A."/>
            <person name="Kovaleva O.L."/>
            <person name="Novikov A."/>
            <person name="Bonch-Osmolovskaya E.A."/>
            <person name="Toshchakov S.V."/>
            <person name="Kublanov I.V."/>
        </authorList>
    </citation>
    <scope>NUCLEOTIDE SEQUENCE [LARGE SCALE GENOMIC DNA]</scope>
    <source>
        <strain evidence="2 3">2918</strain>
    </source>
</reference>
<dbReference type="AlphaFoldDB" id="A0A7V9AAI9"/>
<comment type="caution">
    <text evidence="2">The sequence shown here is derived from an EMBL/GenBank/DDBJ whole genome shotgun (WGS) entry which is preliminary data.</text>
</comment>
<sequence length="590" mass="67114">MKRKGLFVRAAALVLLIGFSPSALALEEPPALAASREKVLRCLPPQAALVLYVQDLHTHWQQLRSSPFLKVFPQTEFGRELQAAIPFHQVEQTVELVLRELKTTPEELLEDVFGRVVAFAYTPAGEQPAGPQSSLLVIAPRRPARLQALVQRLNELQIQSREVSAVEQRQQGPWTYFVRKKGPGEAEYYAFSHGLFLFSPWESELQAALRRLDASETATPWRKRWQRWGWNDMTAIVAVEPRSWDAQWTRRMEQAQGQEKALLLRWSQVWSGIEAVALGLHLHRGVDLHLLLEVTPQRLPQPWQKWWSAPVQPASLHLLPPDAWLAVQGYGRLADWLDRLDVLLPHEDQRPLSQWLEQAVGPLVGRDHFPAVRECLGPHWAVWLEPPAVENDLPILAAVVSLQGEKGQRQRAARALCQALTFAFHAWRVQYNATHADQITWMEPKVGEAGLSGMLVNERGFPPGVAPCFAVIEDHLILASSPVALQRLAQRLQQTAKGPTVANSSASQAWPVATFDVRRVQAYLQQRSEHLARSLAPLFGMDQKELNEHFRRLAVLLEPVDSVHLLYERKEQRMCWTLRCQMRWSLQPEK</sequence>
<proteinExistence type="predicted"/>
<dbReference type="RefSeq" id="WP_194536556.1">
    <property type="nucleotide sequence ID" value="NZ_JACEFB010000001.1"/>
</dbReference>
<keyword evidence="3" id="KW-1185">Reference proteome</keyword>
<feature type="chain" id="PRO_5031060585" description="DUF3352 domain-containing protein" evidence="1">
    <location>
        <begin position="26"/>
        <end position="590"/>
    </location>
</feature>
<feature type="signal peptide" evidence="1">
    <location>
        <begin position="1"/>
        <end position="25"/>
    </location>
</feature>
<evidence type="ECO:0008006" key="4">
    <source>
        <dbReference type="Google" id="ProtNLM"/>
    </source>
</evidence>
<dbReference type="Proteomes" id="UP000542342">
    <property type="component" value="Unassembled WGS sequence"/>
</dbReference>
<protein>
    <recommendedName>
        <fullName evidence="4">DUF3352 domain-containing protein</fullName>
    </recommendedName>
</protein>
<organism evidence="2 3">
    <name type="scientific">Thermogemmata fonticola</name>
    <dbReference type="NCBI Taxonomy" id="2755323"/>
    <lineage>
        <taxon>Bacteria</taxon>
        <taxon>Pseudomonadati</taxon>
        <taxon>Planctomycetota</taxon>
        <taxon>Planctomycetia</taxon>
        <taxon>Gemmatales</taxon>
        <taxon>Gemmataceae</taxon>
        <taxon>Thermogemmata</taxon>
    </lineage>
</organism>